<accession>A0A1K2IKG9</accession>
<evidence type="ECO:0000313" key="6">
    <source>
        <dbReference type="Proteomes" id="UP000182034"/>
    </source>
</evidence>
<keyword evidence="2 5" id="KW-0238">DNA-binding</keyword>
<dbReference type="Pfam" id="PF22200">
    <property type="entry name" value="ExsA_N"/>
    <property type="match status" value="1"/>
</dbReference>
<dbReference type="EMBL" id="FPKW01000004">
    <property type="protein sequence ID" value="SFZ92957.1"/>
    <property type="molecule type" value="Genomic_DNA"/>
</dbReference>
<dbReference type="PRINTS" id="PR00032">
    <property type="entry name" value="HTHARAC"/>
</dbReference>
<dbReference type="GO" id="GO:0043565">
    <property type="term" value="F:sequence-specific DNA binding"/>
    <property type="evidence" value="ECO:0007669"/>
    <property type="project" value="InterPro"/>
</dbReference>
<dbReference type="SUPFAM" id="SSF46689">
    <property type="entry name" value="Homeodomain-like"/>
    <property type="match status" value="2"/>
</dbReference>
<protein>
    <submittedName>
        <fullName evidence="5">AraC-type DNA-binding protein</fullName>
    </submittedName>
</protein>
<dbReference type="InterPro" id="IPR037923">
    <property type="entry name" value="HTH-like"/>
</dbReference>
<reference evidence="6" key="1">
    <citation type="submission" date="2016-10" db="EMBL/GenBank/DDBJ databases">
        <authorList>
            <person name="Varghese N."/>
            <person name="Submissions S."/>
        </authorList>
    </citation>
    <scope>NUCLEOTIDE SEQUENCE [LARGE SCALE GENOMIC DNA]</scope>
    <source>
        <strain evidence="6">SUR2</strain>
    </source>
</reference>
<dbReference type="Pfam" id="PF12833">
    <property type="entry name" value="HTH_18"/>
    <property type="match status" value="1"/>
</dbReference>
<dbReference type="SUPFAM" id="SSF51215">
    <property type="entry name" value="Regulatory protein AraC"/>
    <property type="match status" value="1"/>
</dbReference>
<dbReference type="GO" id="GO:0003700">
    <property type="term" value="F:DNA-binding transcription factor activity"/>
    <property type="evidence" value="ECO:0007669"/>
    <property type="project" value="InterPro"/>
</dbReference>
<dbReference type="InterPro" id="IPR020449">
    <property type="entry name" value="Tscrpt_reg_AraC-type_HTH"/>
</dbReference>
<dbReference type="InterPro" id="IPR009057">
    <property type="entry name" value="Homeodomain-like_sf"/>
</dbReference>
<keyword evidence="6" id="KW-1185">Reference proteome</keyword>
<dbReference type="PROSITE" id="PS01124">
    <property type="entry name" value="HTH_ARAC_FAMILY_2"/>
    <property type="match status" value="1"/>
</dbReference>
<evidence type="ECO:0000313" key="5">
    <source>
        <dbReference type="EMBL" id="SFZ92957.1"/>
    </source>
</evidence>
<evidence type="ECO:0000259" key="4">
    <source>
        <dbReference type="PROSITE" id="PS01124"/>
    </source>
</evidence>
<feature type="domain" description="HTH araC/xylS-type" evidence="4">
    <location>
        <begin position="143"/>
        <end position="241"/>
    </location>
</feature>
<dbReference type="AlphaFoldDB" id="A0A1K2IKG9"/>
<keyword evidence="3" id="KW-0804">Transcription</keyword>
<keyword evidence="1" id="KW-0805">Transcription regulation</keyword>
<proteinExistence type="predicted"/>
<dbReference type="Gene3D" id="1.10.10.60">
    <property type="entry name" value="Homeodomain-like"/>
    <property type="match status" value="2"/>
</dbReference>
<dbReference type="PANTHER" id="PTHR43280">
    <property type="entry name" value="ARAC-FAMILY TRANSCRIPTIONAL REGULATOR"/>
    <property type="match status" value="1"/>
</dbReference>
<evidence type="ECO:0000256" key="2">
    <source>
        <dbReference type="ARBA" id="ARBA00023125"/>
    </source>
</evidence>
<dbReference type="InterPro" id="IPR054015">
    <property type="entry name" value="ExsA-like_N"/>
</dbReference>
<dbReference type="Proteomes" id="UP000182034">
    <property type="component" value="Unassembled WGS sequence"/>
</dbReference>
<evidence type="ECO:0000256" key="3">
    <source>
        <dbReference type="ARBA" id="ARBA00023163"/>
    </source>
</evidence>
<dbReference type="STRING" id="1612149.SAMN05216324_10463"/>
<sequence length="247" mass="28637">MISFIIDGNKTVDHPEKSVDVKAGELVILSKGNILTSEMTSELNDFRSLIIYFSNEVLNRFWIKYEYLLSDSLSTSSTPYLIYKQDEFISSYINSILLLLQKTSTLTAEIKQIKLEELLLYLLQSDSTKLRSLRILSEDQNSLHLKAVVERFVEQPTTVDELAFLCNMSHSTFQRKFKHLYGSSPQKWLLNKRMKLSAELLRASDATPSQIYFKVGYENHSSFSEAFRKHFGLTPSQYRKQYMTVLK</sequence>
<organism evidence="5 6">
    <name type="scientific">Chryseobacterium limigenitum</name>
    <dbReference type="NCBI Taxonomy" id="1612149"/>
    <lineage>
        <taxon>Bacteria</taxon>
        <taxon>Pseudomonadati</taxon>
        <taxon>Bacteroidota</taxon>
        <taxon>Flavobacteriia</taxon>
        <taxon>Flavobacteriales</taxon>
        <taxon>Weeksellaceae</taxon>
        <taxon>Chryseobacterium group</taxon>
        <taxon>Chryseobacterium</taxon>
    </lineage>
</organism>
<evidence type="ECO:0000256" key="1">
    <source>
        <dbReference type="ARBA" id="ARBA00023015"/>
    </source>
</evidence>
<dbReference type="SMART" id="SM00342">
    <property type="entry name" value="HTH_ARAC"/>
    <property type="match status" value="1"/>
</dbReference>
<name>A0A1K2IKG9_9FLAO</name>
<gene>
    <name evidence="5" type="ORF">SAMN05216324_10463</name>
</gene>
<dbReference type="InterPro" id="IPR018060">
    <property type="entry name" value="HTH_AraC"/>
</dbReference>
<dbReference type="PANTHER" id="PTHR43280:SF28">
    <property type="entry name" value="HTH-TYPE TRANSCRIPTIONAL ACTIVATOR RHAS"/>
    <property type="match status" value="1"/>
</dbReference>